<dbReference type="GO" id="GO:0000070">
    <property type="term" value="P:mitotic sister chromatid segregation"/>
    <property type="evidence" value="ECO:0007669"/>
    <property type="project" value="TreeGrafter"/>
</dbReference>
<evidence type="ECO:0000256" key="7">
    <source>
        <dbReference type="ARBA" id="ARBA00023054"/>
    </source>
</evidence>
<comment type="similarity">
    <text evidence="2">Belongs to the mis12 family.</text>
</comment>
<gene>
    <name evidence="11" type="ORF">DASC09_035300</name>
</gene>
<keyword evidence="8" id="KW-0131">Cell cycle</keyword>
<keyword evidence="12" id="KW-1185">Reference proteome</keyword>
<dbReference type="EMBL" id="BTFZ01000011">
    <property type="protein sequence ID" value="GMM36205.1"/>
    <property type="molecule type" value="Genomic_DNA"/>
</dbReference>
<keyword evidence="9" id="KW-0137">Centromere</keyword>
<name>A0AAV5QMM2_9ASCO</name>
<evidence type="ECO:0000313" key="11">
    <source>
        <dbReference type="EMBL" id="GMM36205.1"/>
    </source>
</evidence>
<evidence type="ECO:0000256" key="4">
    <source>
        <dbReference type="ARBA" id="ARBA00022618"/>
    </source>
</evidence>
<dbReference type="RefSeq" id="XP_064853201.1">
    <property type="nucleotide sequence ID" value="XM_064997129.1"/>
</dbReference>
<evidence type="ECO:0000256" key="8">
    <source>
        <dbReference type="ARBA" id="ARBA00023306"/>
    </source>
</evidence>
<comment type="caution">
    <text evidence="11">The sequence shown here is derived from an EMBL/GenBank/DDBJ whole genome shotgun (WGS) entry which is preliminary data.</text>
</comment>
<dbReference type="GO" id="GO:0000444">
    <property type="term" value="C:MIS12/MIND type complex"/>
    <property type="evidence" value="ECO:0007669"/>
    <property type="project" value="TreeGrafter"/>
</dbReference>
<dbReference type="GO" id="GO:0051382">
    <property type="term" value="P:kinetochore assembly"/>
    <property type="evidence" value="ECO:0007669"/>
    <property type="project" value="TreeGrafter"/>
</dbReference>
<evidence type="ECO:0000256" key="1">
    <source>
        <dbReference type="ARBA" id="ARBA00004629"/>
    </source>
</evidence>
<proteinExistence type="inferred from homology"/>
<reference evidence="11 12" key="1">
    <citation type="journal article" date="2023" name="Elife">
        <title>Identification of key yeast species and microbe-microbe interactions impacting larval growth of Drosophila in the wild.</title>
        <authorList>
            <person name="Mure A."/>
            <person name="Sugiura Y."/>
            <person name="Maeda R."/>
            <person name="Honda K."/>
            <person name="Sakurai N."/>
            <person name="Takahashi Y."/>
            <person name="Watada M."/>
            <person name="Katoh T."/>
            <person name="Gotoh A."/>
            <person name="Gotoh Y."/>
            <person name="Taniguchi I."/>
            <person name="Nakamura K."/>
            <person name="Hayashi T."/>
            <person name="Katayama T."/>
            <person name="Uemura T."/>
            <person name="Hattori Y."/>
        </authorList>
    </citation>
    <scope>NUCLEOTIDE SEQUENCE [LARGE SCALE GENOMIC DNA]</scope>
    <source>
        <strain evidence="11 12">SC-9</strain>
    </source>
</reference>
<keyword evidence="5" id="KW-0498">Mitosis</keyword>
<keyword evidence="7 10" id="KW-0175">Coiled coil</keyword>
<dbReference type="Pfam" id="PF05859">
    <property type="entry name" value="Mis12"/>
    <property type="match status" value="1"/>
</dbReference>
<protein>
    <submittedName>
        <fullName evidence="11">MIND complex subunit</fullName>
    </submittedName>
</protein>
<dbReference type="GO" id="GO:0051301">
    <property type="term" value="P:cell division"/>
    <property type="evidence" value="ECO:0007669"/>
    <property type="project" value="UniProtKB-KW"/>
</dbReference>
<evidence type="ECO:0000256" key="2">
    <source>
        <dbReference type="ARBA" id="ARBA00008643"/>
    </source>
</evidence>
<organism evidence="11 12">
    <name type="scientific">Saccharomycopsis crataegensis</name>
    <dbReference type="NCBI Taxonomy" id="43959"/>
    <lineage>
        <taxon>Eukaryota</taxon>
        <taxon>Fungi</taxon>
        <taxon>Dikarya</taxon>
        <taxon>Ascomycota</taxon>
        <taxon>Saccharomycotina</taxon>
        <taxon>Saccharomycetes</taxon>
        <taxon>Saccharomycopsidaceae</taxon>
        <taxon>Saccharomycopsis</taxon>
    </lineage>
</organism>
<dbReference type="GeneID" id="90074180"/>
<dbReference type="Proteomes" id="UP001360560">
    <property type="component" value="Unassembled WGS sequence"/>
</dbReference>
<dbReference type="GO" id="GO:0005634">
    <property type="term" value="C:nucleus"/>
    <property type="evidence" value="ECO:0007669"/>
    <property type="project" value="InterPro"/>
</dbReference>
<dbReference type="AlphaFoldDB" id="A0AAV5QMM2"/>
<feature type="coiled-coil region" evidence="10">
    <location>
        <begin position="135"/>
        <end position="162"/>
    </location>
</feature>
<keyword evidence="6" id="KW-0995">Kinetochore</keyword>
<evidence type="ECO:0000256" key="3">
    <source>
        <dbReference type="ARBA" id="ARBA00022454"/>
    </source>
</evidence>
<evidence type="ECO:0000256" key="6">
    <source>
        <dbReference type="ARBA" id="ARBA00022838"/>
    </source>
</evidence>
<keyword evidence="3" id="KW-0158">Chromosome</keyword>
<keyword evidence="4" id="KW-0132">Cell division</keyword>
<evidence type="ECO:0000256" key="5">
    <source>
        <dbReference type="ARBA" id="ARBA00022776"/>
    </source>
</evidence>
<dbReference type="PANTHER" id="PTHR14527:SF2">
    <property type="entry name" value="PROTEIN MIS12 HOMOLOG"/>
    <property type="match status" value="1"/>
</dbReference>
<accession>A0AAV5QMM2</accession>
<evidence type="ECO:0000256" key="9">
    <source>
        <dbReference type="ARBA" id="ARBA00023328"/>
    </source>
</evidence>
<dbReference type="InterPro" id="IPR008685">
    <property type="entry name" value="Centromere_Mis12"/>
</dbReference>
<evidence type="ECO:0000256" key="10">
    <source>
        <dbReference type="SAM" id="Coils"/>
    </source>
</evidence>
<dbReference type="PANTHER" id="PTHR14527">
    <property type="entry name" value="PROTEIN MIS12 HOMOLOG"/>
    <property type="match status" value="1"/>
</dbReference>
<evidence type="ECO:0000313" key="12">
    <source>
        <dbReference type="Proteomes" id="UP001360560"/>
    </source>
</evidence>
<sequence>MSAPNANTTMLLTEHFEFPPITFVDDVINSVNEIMYKCTAALEKYLISKRDKLQVSSRDDSIILNNDNDNDNTEGSNLDEIEVGTAKLETLLESSVDKNFDLFELYTLRNIFNIPSDLVEEGWIKLDHYKHVRMINNPKKKLKEIEQNIQDMEQEIKFQLFLKQKLTAALVKAKKILRMLKLYSSQLKFLQSSPTTIRDSVLMRSNIEALRSLSPLDESIFFLKNEAKSLYKMIQILETKFNESVKDSEILPNERDTYVDTKAYKLLKLYYDDQKEHDLISIKLSKIEKTDRDASKIRKVNEVLNIESIDRNEE</sequence>
<comment type="subcellular location">
    <subcellularLocation>
        <location evidence="1">Chromosome</location>
        <location evidence="1">Centromere</location>
        <location evidence="1">Kinetochore</location>
    </subcellularLocation>
</comment>